<dbReference type="PROSITE" id="PS00175">
    <property type="entry name" value="PG_MUTASE"/>
    <property type="match status" value="1"/>
</dbReference>
<feature type="active site" description="Proton donor/acceptor" evidence="1">
    <location>
        <position position="127"/>
    </location>
</feature>
<protein>
    <submittedName>
        <fullName evidence="3">Glycerolphosphate mutase, putative</fullName>
    </submittedName>
</protein>
<proteinExistence type="predicted"/>
<evidence type="ECO:0000256" key="2">
    <source>
        <dbReference type="PIRSR" id="PIRSR613078-2"/>
    </source>
</evidence>
<dbReference type="CDD" id="cd07067">
    <property type="entry name" value="HP_PGM_like"/>
    <property type="match status" value="1"/>
</dbReference>
<dbReference type="InterPro" id="IPR001345">
    <property type="entry name" value="PG/BPGM_mutase_AS"/>
</dbReference>
<dbReference type="VEuPathDB" id="TriTrypDB:BSAL_92235"/>
<keyword evidence="4" id="KW-1185">Reference proteome</keyword>
<feature type="active site" description="Tele-phosphohistidine intermediate" evidence="1">
    <location>
        <position position="44"/>
    </location>
</feature>
<dbReference type="EMBL" id="CYKH01001272">
    <property type="protein sequence ID" value="CUG86260.1"/>
    <property type="molecule type" value="Genomic_DNA"/>
</dbReference>
<dbReference type="InterPro" id="IPR013078">
    <property type="entry name" value="His_Pase_superF_clade-1"/>
</dbReference>
<feature type="binding site" evidence="2">
    <location>
        <begin position="43"/>
        <end position="50"/>
    </location>
    <ligand>
        <name>substrate</name>
    </ligand>
</feature>
<name>A0A0S4J4W8_BODSA</name>
<dbReference type="AlphaFoldDB" id="A0A0S4J4W8"/>
<reference evidence="4" key="1">
    <citation type="submission" date="2015-09" db="EMBL/GenBank/DDBJ databases">
        <authorList>
            <consortium name="Pathogen Informatics"/>
        </authorList>
    </citation>
    <scope>NUCLEOTIDE SEQUENCE [LARGE SCALE GENOMIC DNA]</scope>
    <source>
        <strain evidence="4">Lake Konstanz</strain>
    </source>
</reference>
<dbReference type="SUPFAM" id="SSF53254">
    <property type="entry name" value="Phosphoglycerate mutase-like"/>
    <property type="match status" value="1"/>
</dbReference>
<feature type="binding site" evidence="2">
    <location>
        <position position="99"/>
    </location>
    <ligand>
        <name>substrate</name>
    </ligand>
</feature>
<dbReference type="Gene3D" id="3.40.50.1240">
    <property type="entry name" value="Phosphoglycerate mutase-like"/>
    <property type="match status" value="1"/>
</dbReference>
<sequence>MLPSLRGTITARVASSSGAAAAATMPGSNSSFLLLPKRLLLVRHGESAANADRSVYSHTPDWKIPLTDLGQQQAKECAASIKDIVQQDKVYLYTSPYRRARQTLEHIRAALDPNQVEGEREDERLREQEMGNFQPYDQMKATWEERQQSSRFYYRFPNGESGSDVCDRVSLFLDSLFRERREMVGALQSASGGGSNLEGCTSSPEDHNIVIVCHGLFVRLFISRWYKLPVEIFELLYNPPNCGVVVLERDDNKGRLVMRQDCKALFGSDPRVLPIQFDGSDHDRWYRTDEMFRHSTTGENILKLHSEDVDAPDGGISVK</sequence>
<dbReference type="Pfam" id="PF00300">
    <property type="entry name" value="His_Phos_1"/>
    <property type="match status" value="2"/>
</dbReference>
<dbReference type="SMART" id="SM00855">
    <property type="entry name" value="PGAM"/>
    <property type="match status" value="1"/>
</dbReference>
<evidence type="ECO:0000313" key="4">
    <source>
        <dbReference type="Proteomes" id="UP000051952"/>
    </source>
</evidence>
<organism evidence="3 4">
    <name type="scientific">Bodo saltans</name>
    <name type="common">Flagellated protozoan</name>
    <dbReference type="NCBI Taxonomy" id="75058"/>
    <lineage>
        <taxon>Eukaryota</taxon>
        <taxon>Discoba</taxon>
        <taxon>Euglenozoa</taxon>
        <taxon>Kinetoplastea</taxon>
        <taxon>Metakinetoplastina</taxon>
        <taxon>Eubodonida</taxon>
        <taxon>Bodonidae</taxon>
        <taxon>Bodo</taxon>
    </lineage>
</organism>
<dbReference type="PANTHER" id="PTHR46192">
    <property type="entry name" value="BROAD-RANGE ACID PHOSPHATASE DET1"/>
    <property type="match status" value="1"/>
</dbReference>
<gene>
    <name evidence="3" type="ORF">BSAL_92235</name>
</gene>
<dbReference type="InterPro" id="IPR052765">
    <property type="entry name" value="PGM-Related"/>
</dbReference>
<evidence type="ECO:0000256" key="1">
    <source>
        <dbReference type="PIRSR" id="PIRSR613078-1"/>
    </source>
</evidence>
<dbReference type="GO" id="GO:0003824">
    <property type="term" value="F:catalytic activity"/>
    <property type="evidence" value="ECO:0007669"/>
    <property type="project" value="InterPro"/>
</dbReference>
<dbReference type="OMA" id="YSVTPDY"/>
<accession>A0A0S4J4W8</accession>
<dbReference type="Proteomes" id="UP000051952">
    <property type="component" value="Unassembled WGS sequence"/>
</dbReference>
<dbReference type="OrthoDB" id="10261749at2759"/>
<dbReference type="InterPro" id="IPR029033">
    <property type="entry name" value="His_PPase_superfam"/>
</dbReference>
<evidence type="ECO:0000313" key="3">
    <source>
        <dbReference type="EMBL" id="CUG86260.1"/>
    </source>
</evidence>